<evidence type="ECO:0000256" key="1">
    <source>
        <dbReference type="ARBA" id="ARBA00004141"/>
    </source>
</evidence>
<dbReference type="GO" id="GO:0016020">
    <property type="term" value="C:membrane"/>
    <property type="evidence" value="ECO:0007669"/>
    <property type="project" value="UniProtKB-SubCell"/>
</dbReference>
<dbReference type="SUPFAM" id="SSF103473">
    <property type="entry name" value="MFS general substrate transporter"/>
    <property type="match status" value="1"/>
</dbReference>
<evidence type="ECO:0000313" key="6">
    <source>
        <dbReference type="Proteomes" id="UP000887540"/>
    </source>
</evidence>
<reference evidence="7" key="1">
    <citation type="submission" date="2022-11" db="UniProtKB">
        <authorList>
            <consortium name="WormBaseParasite"/>
        </authorList>
    </citation>
    <scope>IDENTIFICATION</scope>
</reference>
<keyword evidence="4 5" id="KW-0472">Membrane</keyword>
<protein>
    <submittedName>
        <fullName evidence="7">Uncharacterized protein</fullName>
    </submittedName>
</protein>
<evidence type="ECO:0000313" key="7">
    <source>
        <dbReference type="WBParaSite" id="ACRNAN_scaffold3255.g29705.t1"/>
    </source>
</evidence>
<evidence type="ECO:0000256" key="5">
    <source>
        <dbReference type="SAM" id="Phobius"/>
    </source>
</evidence>
<evidence type="ECO:0000256" key="3">
    <source>
        <dbReference type="ARBA" id="ARBA00022989"/>
    </source>
</evidence>
<proteinExistence type="predicted"/>
<feature type="transmembrane region" description="Helical" evidence="5">
    <location>
        <begin position="28"/>
        <end position="49"/>
    </location>
</feature>
<organism evidence="6 7">
    <name type="scientific">Acrobeloides nanus</name>
    <dbReference type="NCBI Taxonomy" id="290746"/>
    <lineage>
        <taxon>Eukaryota</taxon>
        <taxon>Metazoa</taxon>
        <taxon>Ecdysozoa</taxon>
        <taxon>Nematoda</taxon>
        <taxon>Chromadorea</taxon>
        <taxon>Rhabditida</taxon>
        <taxon>Tylenchina</taxon>
        <taxon>Cephalobomorpha</taxon>
        <taxon>Cephaloboidea</taxon>
        <taxon>Cephalobidae</taxon>
        <taxon>Acrobeloides</taxon>
    </lineage>
</organism>
<dbReference type="PANTHER" id="PTHR23507:SF1">
    <property type="entry name" value="FI18259P1-RELATED"/>
    <property type="match status" value="1"/>
</dbReference>
<feature type="transmembrane region" description="Helical" evidence="5">
    <location>
        <begin position="133"/>
        <end position="153"/>
    </location>
</feature>
<sequence>MAAFEGSIGLGTTFGYAVSGLLREAVGYAYVFLILMILHISAFVYILFFTKEIIQNDASANEIESNRNWLKSICGRFFDVISLFTAPRNPHKFRLLIIVLAAFSIELLAYSGVSDILYSYFRLRLGWGDKEYGWFDGLGSGFNTLAVLALYPYLHHSRNISNATLTIFGTVSKMIFLLILVFVWADWLAYLATIPSAFNRFISTGMRSLSTFYVTDSEQGKLFSLIALIEGVTGIIASLIFNGLYPLTLNFFSGTMIIAVLVAFFIPLVLMIYVKRTENKLEESNSSSHISENVIENS</sequence>
<feature type="transmembrane region" description="Helical" evidence="5">
    <location>
        <begin position="251"/>
        <end position="274"/>
    </location>
</feature>
<evidence type="ECO:0000256" key="4">
    <source>
        <dbReference type="ARBA" id="ARBA00023136"/>
    </source>
</evidence>
<dbReference type="PANTHER" id="PTHR23507">
    <property type="entry name" value="ZGC:174356"/>
    <property type="match status" value="1"/>
</dbReference>
<keyword evidence="2 5" id="KW-0812">Transmembrane</keyword>
<name>A0A914DQN3_9BILA</name>
<dbReference type="AlphaFoldDB" id="A0A914DQN3"/>
<keyword evidence="3 5" id="KW-1133">Transmembrane helix</keyword>
<keyword evidence="6" id="KW-1185">Reference proteome</keyword>
<dbReference type="Pfam" id="PF07690">
    <property type="entry name" value="MFS_1"/>
    <property type="match status" value="1"/>
</dbReference>
<accession>A0A914DQN3</accession>
<dbReference type="InterPro" id="IPR036259">
    <property type="entry name" value="MFS_trans_sf"/>
</dbReference>
<dbReference type="Gene3D" id="1.20.1250.20">
    <property type="entry name" value="MFS general substrate transporter like domains"/>
    <property type="match status" value="1"/>
</dbReference>
<evidence type="ECO:0000256" key="2">
    <source>
        <dbReference type="ARBA" id="ARBA00022692"/>
    </source>
</evidence>
<dbReference type="InterPro" id="IPR011701">
    <property type="entry name" value="MFS"/>
</dbReference>
<dbReference type="Proteomes" id="UP000887540">
    <property type="component" value="Unplaced"/>
</dbReference>
<feature type="transmembrane region" description="Helical" evidence="5">
    <location>
        <begin position="222"/>
        <end position="245"/>
    </location>
</feature>
<comment type="subcellular location">
    <subcellularLocation>
        <location evidence="1">Membrane</location>
        <topology evidence="1">Multi-pass membrane protein</topology>
    </subcellularLocation>
</comment>
<dbReference type="GO" id="GO:0022857">
    <property type="term" value="F:transmembrane transporter activity"/>
    <property type="evidence" value="ECO:0007669"/>
    <property type="project" value="InterPro"/>
</dbReference>
<feature type="transmembrane region" description="Helical" evidence="5">
    <location>
        <begin position="93"/>
        <end position="113"/>
    </location>
</feature>
<dbReference type="WBParaSite" id="ACRNAN_scaffold3255.g29705.t1">
    <property type="protein sequence ID" value="ACRNAN_scaffold3255.g29705.t1"/>
    <property type="gene ID" value="ACRNAN_scaffold3255.g29705"/>
</dbReference>